<evidence type="ECO:0000259" key="1">
    <source>
        <dbReference type="Pfam" id="PF03205"/>
    </source>
</evidence>
<feature type="domain" description="Molybdopterin-guanine dinucleotide biosynthesis protein B (MobB)" evidence="1">
    <location>
        <begin position="3"/>
        <end position="108"/>
    </location>
</feature>
<dbReference type="InterPro" id="IPR052539">
    <property type="entry name" value="MGD_biosynthesis_adapter"/>
</dbReference>
<dbReference type="Gene3D" id="3.40.50.300">
    <property type="entry name" value="P-loop containing nucleotide triphosphate hydrolases"/>
    <property type="match status" value="1"/>
</dbReference>
<organism evidence="2 3">
    <name type="scientific">Sulfobacillus thermotolerans</name>
    <dbReference type="NCBI Taxonomy" id="338644"/>
    <lineage>
        <taxon>Bacteria</taxon>
        <taxon>Bacillati</taxon>
        <taxon>Bacillota</taxon>
        <taxon>Clostridia</taxon>
        <taxon>Eubacteriales</taxon>
        <taxon>Clostridiales Family XVII. Incertae Sedis</taxon>
        <taxon>Sulfobacillus</taxon>
    </lineage>
</organism>
<proteinExistence type="predicted"/>
<evidence type="ECO:0000313" key="2">
    <source>
        <dbReference type="EMBL" id="AUW92998.1"/>
    </source>
</evidence>
<name>A0ABM6RNQ0_9FIRM</name>
<dbReference type="RefSeq" id="WP_103374936.1">
    <property type="nucleotide sequence ID" value="NZ_CP133983.1"/>
</dbReference>
<dbReference type="EMBL" id="CP019454">
    <property type="protein sequence ID" value="AUW92998.1"/>
    <property type="molecule type" value="Genomic_DNA"/>
</dbReference>
<reference evidence="2 3" key="1">
    <citation type="journal article" date="2019" name="Sci. Rep.">
        <title>Sulfobacillus thermotolerans: new insights into resistance and metabolic capacities of acidophilic chemolithotrophs.</title>
        <authorList>
            <person name="Panyushkina A.E."/>
            <person name="Babenko V.V."/>
            <person name="Nikitina A.S."/>
            <person name="Selezneva O.V."/>
            <person name="Tsaplina I.A."/>
            <person name="Letarova M.A."/>
            <person name="Kostryukova E.S."/>
            <person name="Letarov A.V."/>
        </authorList>
    </citation>
    <scope>NUCLEOTIDE SEQUENCE [LARGE SCALE GENOMIC DNA]</scope>
    <source>
        <strain evidence="2 3">Kr1</strain>
    </source>
</reference>
<dbReference type="InterPro" id="IPR004435">
    <property type="entry name" value="MobB_dom"/>
</dbReference>
<dbReference type="Pfam" id="PF03205">
    <property type="entry name" value="MobB"/>
    <property type="match status" value="1"/>
</dbReference>
<dbReference type="InterPro" id="IPR027417">
    <property type="entry name" value="P-loop_NTPase"/>
</dbReference>
<gene>
    <name evidence="2" type="ORF">BXT84_02735</name>
</gene>
<dbReference type="PANTHER" id="PTHR40072">
    <property type="entry name" value="MOLYBDOPTERIN-GUANINE DINUCLEOTIDE BIOSYNTHESIS ADAPTER PROTEIN-RELATED"/>
    <property type="match status" value="1"/>
</dbReference>
<sequence>MAVMQIAGYSNTGKTRLIEALCQQLPGPVLVVKFSHHRPRPDRVGSDTDRFAHAGAHTVLMQPYQATWRSPFPLPIDWRQVDRWYPWILWEGAKSVATPKIVVGSELLVQELDNVRAVIGPTPPSEVDLWFKAPLPLTLALASQAAAWIIEHHMALSFSVDNIPVLPPRSSERPLGKEPL</sequence>
<dbReference type="PANTHER" id="PTHR40072:SF1">
    <property type="entry name" value="MOLYBDOPTERIN-GUANINE DINUCLEOTIDE BIOSYNTHESIS ADAPTER PROTEIN"/>
    <property type="match status" value="1"/>
</dbReference>
<keyword evidence="3" id="KW-1185">Reference proteome</keyword>
<protein>
    <recommendedName>
        <fullName evidence="1">Molybdopterin-guanine dinucleotide biosynthesis protein B (MobB) domain-containing protein</fullName>
    </recommendedName>
</protein>
<dbReference type="SUPFAM" id="SSF52540">
    <property type="entry name" value="P-loop containing nucleoside triphosphate hydrolases"/>
    <property type="match status" value="1"/>
</dbReference>
<dbReference type="Proteomes" id="UP000325292">
    <property type="component" value="Chromosome"/>
</dbReference>
<evidence type="ECO:0000313" key="3">
    <source>
        <dbReference type="Proteomes" id="UP000325292"/>
    </source>
</evidence>
<accession>A0ABM6RNQ0</accession>